<organism evidence="2 3">
    <name type="scientific">Thauera sinica</name>
    <dbReference type="NCBI Taxonomy" id="2665146"/>
    <lineage>
        <taxon>Bacteria</taxon>
        <taxon>Pseudomonadati</taxon>
        <taxon>Pseudomonadota</taxon>
        <taxon>Betaproteobacteria</taxon>
        <taxon>Rhodocyclales</taxon>
        <taxon>Zoogloeaceae</taxon>
        <taxon>Thauera</taxon>
    </lineage>
</organism>
<protein>
    <submittedName>
        <fullName evidence="2">PFL_4669 family integrating conjugative element protein</fullName>
    </submittedName>
</protein>
<feature type="compositionally biased region" description="Polar residues" evidence="1">
    <location>
        <begin position="17"/>
        <end position="27"/>
    </location>
</feature>
<name>A0ABW1AW13_9RHOO</name>
<evidence type="ECO:0000256" key="1">
    <source>
        <dbReference type="SAM" id="MobiDB-lite"/>
    </source>
</evidence>
<feature type="region of interest" description="Disordered" evidence="1">
    <location>
        <begin position="1"/>
        <end position="52"/>
    </location>
</feature>
<evidence type="ECO:0000313" key="2">
    <source>
        <dbReference type="EMBL" id="MFC5771353.1"/>
    </source>
</evidence>
<dbReference type="Proteomes" id="UP001595974">
    <property type="component" value="Unassembled WGS sequence"/>
</dbReference>
<comment type="caution">
    <text evidence="2">The sequence shown here is derived from an EMBL/GenBank/DDBJ whole genome shotgun (WGS) entry which is preliminary data.</text>
</comment>
<dbReference type="NCBIfam" id="TIGR03761">
    <property type="entry name" value="ICE_PFL4669"/>
    <property type="match status" value="1"/>
</dbReference>
<dbReference type="Pfam" id="PF08900">
    <property type="entry name" value="AcaB"/>
    <property type="match status" value="1"/>
</dbReference>
<dbReference type="InterPro" id="IPR014996">
    <property type="entry name" value="AcaB"/>
</dbReference>
<sequence>MSTPRAPAPSMPEHVNTESAMTAQDAPSSLGPVLDPAPAISAPAAPARPAGSSLGQLVDETPDAMTLHTQDAYRMFTGRAADPASNAPAIPGGRRFAAVLKAIWYLSANDNPYADWILIRVYQSLSGIRSQMGQVIEAREAEFERLRRRGLALSVLASRSPVTVELGFRSPYGYATAEAIVEFDYHVRMVKTLVLKDRMSDEAGRAEIRAIGRGLRALFLEPIRWERNLLREEMLPLSRRDFLPGADEAARQRVRAAVALFGELPRKVFTGEEVPRHSQRRVTPTAAELRLMQQVSLSADAEPPPPSAGQLL</sequence>
<reference evidence="3" key="1">
    <citation type="journal article" date="2019" name="Int. J. Syst. Evol. Microbiol.">
        <title>The Global Catalogue of Microorganisms (GCM) 10K type strain sequencing project: providing services to taxonomists for standard genome sequencing and annotation.</title>
        <authorList>
            <consortium name="The Broad Institute Genomics Platform"/>
            <consortium name="The Broad Institute Genome Sequencing Center for Infectious Disease"/>
            <person name="Wu L."/>
            <person name="Ma J."/>
        </authorList>
    </citation>
    <scope>NUCLEOTIDE SEQUENCE [LARGE SCALE GENOMIC DNA]</scope>
    <source>
        <strain evidence="3">SHR3</strain>
    </source>
</reference>
<evidence type="ECO:0000313" key="3">
    <source>
        <dbReference type="Proteomes" id="UP001595974"/>
    </source>
</evidence>
<feature type="compositionally biased region" description="Low complexity" evidence="1">
    <location>
        <begin position="36"/>
        <end position="50"/>
    </location>
</feature>
<accession>A0ABW1AW13</accession>
<gene>
    <name evidence="2" type="ORF">ACFPTN_18385</name>
</gene>
<dbReference type="RefSeq" id="WP_096448103.1">
    <property type="nucleotide sequence ID" value="NZ_JBHSOG010000094.1"/>
</dbReference>
<proteinExistence type="predicted"/>
<feature type="compositionally biased region" description="Pro residues" evidence="1">
    <location>
        <begin position="1"/>
        <end position="10"/>
    </location>
</feature>
<keyword evidence="3" id="KW-1185">Reference proteome</keyword>
<dbReference type="EMBL" id="JBHSOG010000094">
    <property type="protein sequence ID" value="MFC5771353.1"/>
    <property type="molecule type" value="Genomic_DNA"/>
</dbReference>